<dbReference type="Proteomes" id="UP000525987">
    <property type="component" value="Unassembled WGS sequence"/>
</dbReference>
<evidence type="ECO:0000313" key="2">
    <source>
        <dbReference type="EMBL" id="MBB3141444.1"/>
    </source>
</evidence>
<dbReference type="RefSeq" id="WP_183387816.1">
    <property type="nucleotide sequence ID" value="NZ_JACHXM010000009.1"/>
</dbReference>
<evidence type="ECO:0008006" key="4">
    <source>
        <dbReference type="Google" id="ProtNLM"/>
    </source>
</evidence>
<comment type="caution">
    <text evidence="2">The sequence shown here is derived from an EMBL/GenBank/DDBJ whole genome shotgun (WGS) entry which is preliminary data.</text>
</comment>
<gene>
    <name evidence="2" type="ORF">FHR96_002323</name>
</gene>
<dbReference type="Pfam" id="PF13557">
    <property type="entry name" value="Phenol_MetA_deg"/>
    <property type="match status" value="1"/>
</dbReference>
<dbReference type="EMBL" id="JACHXM010000009">
    <property type="protein sequence ID" value="MBB3141444.1"/>
    <property type="molecule type" value="Genomic_DNA"/>
</dbReference>
<keyword evidence="1" id="KW-0732">Signal</keyword>
<proteinExistence type="predicted"/>
<evidence type="ECO:0000256" key="1">
    <source>
        <dbReference type="SAM" id="SignalP"/>
    </source>
</evidence>
<sequence>MNNTKTPTSTALKTSLCILSCAGLLGLPATASAVNLNARDFVSAPVGTVISASYLSNQHADEFHGADDDAYLNVNALAYRQLWFSDICGTLCTPQFVLPYLDFTVKAPGQPHDADEAGFADPQIGGTLYVINDPETRTYSGLLTLVSLPLGEYDANRPGISAGANRWATHLAYNYTQGIGERWIVEGNLEAQLYGSNDDYHGSTLEQEPLYRLQAFASYDITPRTYGALRLIYGQGGELEIDGETIADTEQRYTRLGAELAHNVTPRDRILLALSQDIDTENAFHGSQALLRFSHVW</sequence>
<feature type="chain" id="PRO_5030758080" description="Transporter" evidence="1">
    <location>
        <begin position="34"/>
        <end position="297"/>
    </location>
</feature>
<name>A0A7W5BZ26_9GAMM</name>
<organism evidence="2 3">
    <name type="scientific">Halomonas organivorans</name>
    <dbReference type="NCBI Taxonomy" id="257772"/>
    <lineage>
        <taxon>Bacteria</taxon>
        <taxon>Pseudomonadati</taxon>
        <taxon>Pseudomonadota</taxon>
        <taxon>Gammaproteobacteria</taxon>
        <taxon>Oceanospirillales</taxon>
        <taxon>Halomonadaceae</taxon>
        <taxon>Halomonas</taxon>
    </lineage>
</organism>
<evidence type="ECO:0000313" key="3">
    <source>
        <dbReference type="Proteomes" id="UP000525987"/>
    </source>
</evidence>
<dbReference type="AlphaFoldDB" id="A0A7W5BZ26"/>
<reference evidence="2 3" key="1">
    <citation type="submission" date="2020-08" db="EMBL/GenBank/DDBJ databases">
        <title>Genomic Encyclopedia of Type Strains, Phase III (KMG-III): the genomes of soil and plant-associated and newly described type strains.</title>
        <authorList>
            <person name="Whitman W."/>
        </authorList>
    </citation>
    <scope>NUCLEOTIDE SEQUENCE [LARGE SCALE GENOMIC DNA]</scope>
    <source>
        <strain evidence="2 3">CECT 5995</strain>
    </source>
</reference>
<keyword evidence="3" id="KW-1185">Reference proteome</keyword>
<protein>
    <recommendedName>
        <fullName evidence="4">Transporter</fullName>
    </recommendedName>
</protein>
<feature type="signal peptide" evidence="1">
    <location>
        <begin position="1"/>
        <end position="33"/>
    </location>
</feature>
<accession>A0A7W5BZ26</accession>
<dbReference type="InterPro" id="IPR025737">
    <property type="entry name" value="FApF"/>
</dbReference>